<feature type="active site" evidence="5">
    <location>
        <position position="109"/>
    </location>
</feature>
<dbReference type="PROSITE" id="PS00726">
    <property type="entry name" value="AP_NUCLEASE_F1_1"/>
    <property type="match status" value="1"/>
</dbReference>
<comment type="similarity">
    <text evidence="1">Belongs to the DNA repair enzymes AP/ExoA family.</text>
</comment>
<sequence length="256" mass="29426">MKLVSWNVNGIRAIMKKEFQKSVADMAPDVLCLQETKAQLEDAKTALTVMDGYNSYINYSKARKGYSGTAILSKTEPLNVEHDMGVEEHDQEGRIVMAEFEEFQLVNVYTPNSGSGLKRLDYRQDWDASFLDYLKKLEKKKPVIVCGDLNVAHTEMDIARPKSNYNKSAGYTQAEIDGLEKYLDYGLVDSFRAQHPDEVKYSYWNQMFKSRERNVGWRIDYFLVNESLMPKVNKAEIHNEYYGSDHCPVSITADLK</sequence>
<dbReference type="InterPro" id="IPR005135">
    <property type="entry name" value="Endo/exonuclease/phosphatase"/>
</dbReference>
<dbReference type="PANTHER" id="PTHR22748">
    <property type="entry name" value="AP ENDONUCLEASE"/>
    <property type="match status" value="1"/>
</dbReference>
<dbReference type="GO" id="GO:0006284">
    <property type="term" value="P:base-excision repair"/>
    <property type="evidence" value="ECO:0007669"/>
    <property type="project" value="TreeGrafter"/>
</dbReference>
<keyword evidence="4 6" id="KW-0460">Magnesium</keyword>
<dbReference type="EMBL" id="CP070608">
    <property type="protein sequence ID" value="QSE98840.1"/>
    <property type="molecule type" value="Genomic_DNA"/>
</dbReference>
<dbReference type="InterPro" id="IPR020847">
    <property type="entry name" value="AP_endonuclease_F1_BS"/>
</dbReference>
<dbReference type="GO" id="GO:0003677">
    <property type="term" value="F:DNA binding"/>
    <property type="evidence" value="ECO:0007669"/>
    <property type="project" value="InterPro"/>
</dbReference>
<dbReference type="InterPro" id="IPR036691">
    <property type="entry name" value="Endo/exonu/phosph_ase_sf"/>
</dbReference>
<dbReference type="EC" id="3.1.11.2" evidence="9"/>
<dbReference type="KEGG" id="fuv:JR347_07105"/>
<dbReference type="Pfam" id="PF03372">
    <property type="entry name" value="Exo_endo_phos"/>
    <property type="match status" value="1"/>
</dbReference>
<dbReference type="GO" id="GO:0046872">
    <property type="term" value="F:metal ion binding"/>
    <property type="evidence" value="ECO:0007669"/>
    <property type="project" value="UniProtKB-KW"/>
</dbReference>
<evidence type="ECO:0000259" key="8">
    <source>
        <dbReference type="Pfam" id="PF03372"/>
    </source>
</evidence>
<organism evidence="9 10">
    <name type="scientific">Fulvivirga lutea</name>
    <dbReference type="NCBI Taxonomy" id="2810512"/>
    <lineage>
        <taxon>Bacteria</taxon>
        <taxon>Pseudomonadati</taxon>
        <taxon>Bacteroidota</taxon>
        <taxon>Cytophagia</taxon>
        <taxon>Cytophagales</taxon>
        <taxon>Fulvivirgaceae</taxon>
        <taxon>Fulvivirga</taxon>
    </lineage>
</organism>
<evidence type="ECO:0000256" key="3">
    <source>
        <dbReference type="ARBA" id="ARBA00022801"/>
    </source>
</evidence>
<evidence type="ECO:0000256" key="7">
    <source>
        <dbReference type="PIRSR" id="PIRSR604808-3"/>
    </source>
</evidence>
<feature type="domain" description="Endonuclease/exonuclease/phosphatase" evidence="8">
    <location>
        <begin position="4"/>
        <end position="246"/>
    </location>
</feature>
<dbReference type="GO" id="GO:0008081">
    <property type="term" value="F:phosphoric diester hydrolase activity"/>
    <property type="evidence" value="ECO:0007669"/>
    <property type="project" value="TreeGrafter"/>
</dbReference>
<dbReference type="InterPro" id="IPR004808">
    <property type="entry name" value="AP_endonuc_1"/>
</dbReference>
<keyword evidence="10" id="KW-1185">Reference proteome</keyword>
<evidence type="ECO:0000256" key="6">
    <source>
        <dbReference type="PIRSR" id="PIRSR604808-2"/>
    </source>
</evidence>
<dbReference type="Gene3D" id="3.60.10.10">
    <property type="entry name" value="Endonuclease/exonuclease/phosphatase"/>
    <property type="match status" value="1"/>
</dbReference>
<feature type="binding site" evidence="6">
    <location>
        <position position="148"/>
    </location>
    <ligand>
        <name>Mg(2+)</name>
        <dbReference type="ChEBI" id="CHEBI:18420"/>
        <label>1</label>
    </ligand>
</feature>
<dbReference type="PROSITE" id="PS51435">
    <property type="entry name" value="AP_NUCLEASE_F1_4"/>
    <property type="match status" value="1"/>
</dbReference>
<name>A0A974WM88_9BACT</name>
<feature type="site" description="Interaction with DNA substrate" evidence="7">
    <location>
        <position position="246"/>
    </location>
</feature>
<reference evidence="9" key="1">
    <citation type="submission" date="2021-02" db="EMBL/GenBank/DDBJ databases">
        <title>Fulvivirga sp. S481 isolated from sea water.</title>
        <authorList>
            <person name="Bae S.S."/>
            <person name="Baek K."/>
        </authorList>
    </citation>
    <scope>NUCLEOTIDE SEQUENCE</scope>
    <source>
        <strain evidence="9">S481</strain>
    </source>
</reference>
<feature type="binding site" evidence="6">
    <location>
        <position position="7"/>
    </location>
    <ligand>
        <name>Mg(2+)</name>
        <dbReference type="ChEBI" id="CHEBI:18420"/>
        <label>1</label>
    </ligand>
</feature>
<feature type="active site" description="Proton donor/acceptor" evidence="5">
    <location>
        <position position="148"/>
    </location>
</feature>
<dbReference type="SUPFAM" id="SSF56219">
    <property type="entry name" value="DNase I-like"/>
    <property type="match status" value="1"/>
</dbReference>
<feature type="binding site" evidence="6">
    <location>
        <position position="245"/>
    </location>
    <ligand>
        <name>Mg(2+)</name>
        <dbReference type="ChEBI" id="CHEBI:18420"/>
        <label>1</label>
    </ligand>
</feature>
<dbReference type="NCBIfam" id="TIGR00195">
    <property type="entry name" value="exoDNase_III"/>
    <property type="match status" value="1"/>
</dbReference>
<dbReference type="CDD" id="cd09087">
    <property type="entry name" value="Ape1-like_AP-endo"/>
    <property type="match status" value="1"/>
</dbReference>
<feature type="binding site" evidence="6">
    <location>
        <position position="150"/>
    </location>
    <ligand>
        <name>Mg(2+)</name>
        <dbReference type="ChEBI" id="CHEBI:18420"/>
        <label>1</label>
    </ligand>
</feature>
<feature type="binding site" evidence="6">
    <location>
        <position position="246"/>
    </location>
    <ligand>
        <name>Mg(2+)</name>
        <dbReference type="ChEBI" id="CHEBI:18420"/>
        <label>1</label>
    </ligand>
</feature>
<dbReference type="PANTHER" id="PTHR22748:SF6">
    <property type="entry name" value="DNA-(APURINIC OR APYRIMIDINIC SITE) ENDONUCLEASE"/>
    <property type="match status" value="1"/>
</dbReference>
<evidence type="ECO:0000256" key="1">
    <source>
        <dbReference type="ARBA" id="ARBA00007092"/>
    </source>
</evidence>
<feature type="active site" description="Proton acceptor" evidence="5">
    <location>
        <position position="246"/>
    </location>
</feature>
<dbReference type="GO" id="GO:0003906">
    <property type="term" value="F:DNA-(apurinic or apyrimidinic site) endonuclease activity"/>
    <property type="evidence" value="ECO:0007669"/>
    <property type="project" value="TreeGrafter"/>
</dbReference>
<gene>
    <name evidence="9" type="primary">xth</name>
    <name evidence="9" type="ORF">JR347_07105</name>
</gene>
<feature type="site" description="Important for catalytic activity" evidence="7">
    <location>
        <position position="220"/>
    </location>
</feature>
<protein>
    <submittedName>
        <fullName evidence="9">Exodeoxyribonuclease III</fullName>
        <ecNumber evidence="9">3.1.11.2</ecNumber>
    </submittedName>
</protein>
<dbReference type="RefSeq" id="WP_205723354.1">
    <property type="nucleotide sequence ID" value="NZ_CP070608.1"/>
</dbReference>
<dbReference type="Proteomes" id="UP000662783">
    <property type="component" value="Chromosome"/>
</dbReference>
<evidence type="ECO:0000256" key="5">
    <source>
        <dbReference type="PIRSR" id="PIRSR604808-1"/>
    </source>
</evidence>
<dbReference type="NCBIfam" id="TIGR00633">
    <property type="entry name" value="xth"/>
    <property type="match status" value="1"/>
</dbReference>
<keyword evidence="2 6" id="KW-0479">Metal-binding</keyword>
<proteinExistence type="inferred from homology"/>
<dbReference type="AlphaFoldDB" id="A0A974WM88"/>
<evidence type="ECO:0000256" key="2">
    <source>
        <dbReference type="ARBA" id="ARBA00022723"/>
    </source>
</evidence>
<keyword evidence="6" id="KW-0464">Manganese</keyword>
<evidence type="ECO:0000256" key="4">
    <source>
        <dbReference type="ARBA" id="ARBA00022842"/>
    </source>
</evidence>
<comment type="cofactor">
    <cofactor evidence="6">
        <name>Mg(2+)</name>
        <dbReference type="ChEBI" id="CHEBI:18420"/>
    </cofactor>
    <cofactor evidence="6">
        <name>Mn(2+)</name>
        <dbReference type="ChEBI" id="CHEBI:29035"/>
    </cofactor>
    <text evidence="6">Probably binds two magnesium or manganese ions per subunit.</text>
</comment>
<accession>A0A974WM88</accession>
<dbReference type="GO" id="GO:0008311">
    <property type="term" value="F:double-stranded DNA 3'-5' DNA exonuclease activity"/>
    <property type="evidence" value="ECO:0007669"/>
    <property type="project" value="UniProtKB-EC"/>
</dbReference>
<evidence type="ECO:0000313" key="10">
    <source>
        <dbReference type="Proteomes" id="UP000662783"/>
    </source>
</evidence>
<feature type="binding site" evidence="6">
    <location>
        <position position="35"/>
    </location>
    <ligand>
        <name>Mg(2+)</name>
        <dbReference type="ChEBI" id="CHEBI:18420"/>
        <label>1</label>
    </ligand>
</feature>
<evidence type="ECO:0000313" key="9">
    <source>
        <dbReference type="EMBL" id="QSE98840.1"/>
    </source>
</evidence>
<keyword evidence="3 9" id="KW-0378">Hydrolase</keyword>
<feature type="site" description="Transition state stabilizer" evidence="7">
    <location>
        <position position="150"/>
    </location>
</feature>